<dbReference type="InterPro" id="IPR006674">
    <property type="entry name" value="HD_domain"/>
</dbReference>
<evidence type="ECO:0000259" key="3">
    <source>
        <dbReference type="Pfam" id="PF13023"/>
    </source>
</evidence>
<name>F4LN55_TREBD</name>
<evidence type="ECO:0000313" key="4">
    <source>
        <dbReference type="EMBL" id="AEE16820.1"/>
    </source>
</evidence>
<dbReference type="Pfam" id="PF13023">
    <property type="entry name" value="HD_3"/>
    <property type="match status" value="1"/>
</dbReference>
<dbReference type="GO" id="GO:0005737">
    <property type="term" value="C:cytoplasm"/>
    <property type="evidence" value="ECO:0007669"/>
    <property type="project" value="TreeGrafter"/>
</dbReference>
<dbReference type="EMBL" id="CP002696">
    <property type="protein sequence ID" value="AEE16820.1"/>
    <property type="molecule type" value="Genomic_DNA"/>
</dbReference>
<gene>
    <name evidence="4" type="ordered locus">Trebr_1396</name>
</gene>
<dbReference type="GO" id="GO:0002953">
    <property type="term" value="F:5'-deoxynucleotidase activity"/>
    <property type="evidence" value="ECO:0007669"/>
    <property type="project" value="InterPro"/>
</dbReference>
<dbReference type="Proteomes" id="UP000006546">
    <property type="component" value="Chromosome"/>
</dbReference>
<protein>
    <submittedName>
        <fullName evidence="4">HD superfamily hydrolase</fullName>
    </submittedName>
</protein>
<dbReference type="GO" id="GO:0046872">
    <property type="term" value="F:metal ion binding"/>
    <property type="evidence" value="ECO:0007669"/>
    <property type="project" value="UniProtKB-KW"/>
</dbReference>
<feature type="domain" description="HD" evidence="3">
    <location>
        <begin position="33"/>
        <end position="195"/>
    </location>
</feature>
<dbReference type="SUPFAM" id="SSF109604">
    <property type="entry name" value="HD-domain/PDEase-like"/>
    <property type="match status" value="1"/>
</dbReference>
<dbReference type="PANTHER" id="PTHR11845:SF13">
    <property type="entry name" value="5'-DEOXYNUCLEOTIDASE HDDC2"/>
    <property type="match status" value="1"/>
</dbReference>
<proteinExistence type="predicted"/>
<dbReference type="eggNOG" id="COG1896">
    <property type="taxonomic scope" value="Bacteria"/>
</dbReference>
<keyword evidence="1" id="KW-0479">Metal-binding</keyword>
<sequence length="213" mass="24011">MLSTDDIVYKLDVPAEDGAGTRLARQLTFIAEVDKMKHILRRTLLTDGSRRENDAEHSWHLALMAVVLEEYAAEPVRMARVLKMVVVHDLIEIYAGDTFAFDTAGNTDKAEREAAAADTLFALLPPDQARDIRFLWEEFDRMDTADSRFAASLDRLQPFMHNTLTDGHTWKLGSVSAAQVYERMAPVKTGTPALWPWVERQISGGIKNGWIHT</sequence>
<dbReference type="AlphaFoldDB" id="F4LN55"/>
<evidence type="ECO:0000313" key="5">
    <source>
        <dbReference type="Proteomes" id="UP000006546"/>
    </source>
</evidence>
<evidence type="ECO:0000256" key="2">
    <source>
        <dbReference type="ARBA" id="ARBA00022801"/>
    </source>
</evidence>
<dbReference type="KEGG" id="tbe:Trebr_1396"/>
<dbReference type="Gene3D" id="1.10.3210.10">
    <property type="entry name" value="Hypothetical protein af1432"/>
    <property type="match status" value="1"/>
</dbReference>
<organism evidence="4 5">
    <name type="scientific">Treponema brennaborense (strain DSM 12168 / CIP 105900 / DD5/3)</name>
    <dbReference type="NCBI Taxonomy" id="906968"/>
    <lineage>
        <taxon>Bacteria</taxon>
        <taxon>Pseudomonadati</taxon>
        <taxon>Spirochaetota</taxon>
        <taxon>Spirochaetia</taxon>
        <taxon>Spirochaetales</taxon>
        <taxon>Treponemataceae</taxon>
        <taxon>Treponema</taxon>
    </lineage>
</organism>
<evidence type="ECO:0000256" key="1">
    <source>
        <dbReference type="ARBA" id="ARBA00022723"/>
    </source>
</evidence>
<dbReference type="RefSeq" id="WP_013758525.1">
    <property type="nucleotide sequence ID" value="NC_015500.1"/>
</dbReference>
<dbReference type="STRING" id="906968.Trebr_1396"/>
<keyword evidence="2 4" id="KW-0378">Hydrolase</keyword>
<accession>F4LN55</accession>
<dbReference type="HOGENOM" id="CLU_039453_5_1_12"/>
<reference evidence="5" key="1">
    <citation type="submission" date="2011-04" db="EMBL/GenBank/DDBJ databases">
        <title>The complete genome of Treponema brennaborense DSM 12168.</title>
        <authorList>
            <person name="Lucas S."/>
            <person name="Han J."/>
            <person name="Lapidus A."/>
            <person name="Bruce D."/>
            <person name="Goodwin L."/>
            <person name="Pitluck S."/>
            <person name="Peters L."/>
            <person name="Kyrpides N."/>
            <person name="Mavromatis K."/>
            <person name="Ivanova N."/>
            <person name="Mikhailova N."/>
            <person name="Pagani I."/>
            <person name="Teshima H."/>
            <person name="Detter J.C."/>
            <person name="Tapia R."/>
            <person name="Han C."/>
            <person name="Land M."/>
            <person name="Hauser L."/>
            <person name="Markowitz V."/>
            <person name="Cheng J.-F."/>
            <person name="Hugenholtz P."/>
            <person name="Woyke T."/>
            <person name="Wu D."/>
            <person name="Gronow S."/>
            <person name="Wellnitz S."/>
            <person name="Brambilla E."/>
            <person name="Klenk H.-P."/>
            <person name="Eisen J.A."/>
        </authorList>
    </citation>
    <scope>NUCLEOTIDE SEQUENCE [LARGE SCALE GENOMIC DNA]</scope>
    <source>
        <strain evidence="5">DSM 12168 / CIP 105900 / DD5/3</strain>
    </source>
</reference>
<keyword evidence="5" id="KW-1185">Reference proteome</keyword>
<dbReference type="InterPro" id="IPR039356">
    <property type="entry name" value="YfbR/HDDC2"/>
</dbReference>
<dbReference type="PANTHER" id="PTHR11845">
    <property type="entry name" value="5'-DEOXYNUCLEOTIDASE HDDC2"/>
    <property type="match status" value="1"/>
</dbReference>
<dbReference type="OrthoDB" id="9796032at2"/>